<dbReference type="Proteomes" id="UP000053477">
    <property type="component" value="Unassembled WGS sequence"/>
</dbReference>
<keyword evidence="3" id="KW-1185">Reference proteome</keyword>
<dbReference type="STRING" id="27342.A0A0H2RYB8"/>
<dbReference type="OrthoDB" id="203724at2759"/>
<dbReference type="PANTHER" id="PTHR12975:SF6">
    <property type="entry name" value="TRAFFICKING PROTEIN PARTICLE COMPLEX SUBUNIT 8"/>
    <property type="match status" value="1"/>
</dbReference>
<organism evidence="2 3">
    <name type="scientific">Schizopora paradoxa</name>
    <dbReference type="NCBI Taxonomy" id="27342"/>
    <lineage>
        <taxon>Eukaryota</taxon>
        <taxon>Fungi</taxon>
        <taxon>Dikarya</taxon>
        <taxon>Basidiomycota</taxon>
        <taxon>Agaricomycotina</taxon>
        <taxon>Agaricomycetes</taxon>
        <taxon>Hymenochaetales</taxon>
        <taxon>Schizoporaceae</taxon>
        <taxon>Schizopora</taxon>
    </lineage>
</organism>
<sequence>MPPPLPFSLSPHCCIFPSKDLVDLLSSASLPPIQNVLQSFSPLPQISTRTTSLTSVQHANFVVRFSELGDVEAACREDEEQRAARTIDWISSRISKRCAKWVEDIEKYEETSTSEDLVEGPWWEEVRRCSEGDHTPSKYDTWNHPVSIIYAVSTNTPNPLAAITALHSRRPDLPPWVDPTYLRYTLIIHTENSILNDGEAEALFNAVKRQYGLHAYLLKLSLPSPPPPPLSVPPSLPRLPAHGVGSPDALPAAGTSSPPLTNGAAAAPSRGMCMSEGDVKETARFVREFVTMSLIPWMEKCVVDWNEVYSSNRRLPTRLFSTTRKFFGSSYSSSSSPAPSIPSHGYSSSSGSISSASGIVSPLQHRRLAEFSTILGDFKLAVGVWESVRKESKGASGSDILPLLLSPGQAVPLHATYAVSMQSPSNNEPSAVSQIRCLSFAVRWELGIAVKDFISNILEGERWLVAAAGNAEESPSAIMLSHAGLLSARKGLKRRAAMLYVIAARRLEKCGIKPLTLHFLRRAQKLLVRDSKESLSPLFPDAECKDLAKVEWFDVIFPSIEHALGELMYTTGETEKAMRYFLGLLKGSNHNVTSESQVADTAQEDANFDKIYLEDFRVAFQHFMAKNDKEHIISDLKLPFTFSRPSECRVRLRDERGASDLPAWQEREETWRTFWRSKGKGSLEAANYAFVEDLFWIDVVLSNPLAVDVTLTNVTFEVESAAGSPEVEIQAIDEITLFARDTRTFTIAAKSLKPATLTIPRLSYSFLGLLPASESLSVRGRRLQETALQRQSKQYAADILMTVRVQDKTQRLEACFVEDDLQFAWEGELIKFSLRLENTGTTPLQEIWLVSGPDDHLWLDSSRDSASENSLQWNGSSQWSNTIRFSDPLPVPIERLLGSTSIDVSQSITVPLCFHAVRSGDQQLRILVVYRESDTGSFKMTSVKQSIFVKPLLKASAVAKPSISGGCEFTLDVNVQNTSSASVHISKLSTMSPSWQFELLSSFPSEPLHANQFTDVLLGSKRWTSGTNPCITSEYAAERIRGVLTGQPIPSTYPPDIDVVCNHMLAGDSDEDDLKSMRPLLSFSRRNHVLEYLRTMYPLIPTFAYPNIFPLFHPNSADVLISWSIPSSDRTGHILLSGLKLGAEHAALQDTIDTVRDAKKKRIAFAETHQDREDMLTSIEESEWNAEMSPLVLRTTCPQNVDHDFTTGPCTVPVDFTLRNYSASHGVRFLLRLSCPEVIVPSGYLAPSYSGRKTMRGTLKPSETIQVSAKMWAARPGLYFVDCWQVETEVLAYEDPSTPSVRQSYVDKPTGDNHVIVNVNHRI</sequence>
<proteinExistence type="predicted"/>
<dbReference type="PANTHER" id="PTHR12975">
    <property type="entry name" value="TRANSPORT PROTEIN TRAPP"/>
    <property type="match status" value="1"/>
</dbReference>
<feature type="compositionally biased region" description="Pro residues" evidence="1">
    <location>
        <begin position="227"/>
        <end position="237"/>
    </location>
</feature>
<name>A0A0H2RYB8_9AGAM</name>
<reference evidence="2 3" key="1">
    <citation type="submission" date="2015-04" db="EMBL/GenBank/DDBJ databases">
        <title>Complete genome sequence of Schizopora paradoxa KUC8140, a cosmopolitan wood degrader in East Asia.</title>
        <authorList>
            <consortium name="DOE Joint Genome Institute"/>
            <person name="Min B."/>
            <person name="Park H."/>
            <person name="Jang Y."/>
            <person name="Kim J.-J."/>
            <person name="Kim K.H."/>
            <person name="Pangilinan J."/>
            <person name="Lipzen A."/>
            <person name="Riley R."/>
            <person name="Grigoriev I.V."/>
            <person name="Spatafora J.W."/>
            <person name="Choi I.-G."/>
        </authorList>
    </citation>
    <scope>NUCLEOTIDE SEQUENCE [LARGE SCALE GENOMIC DNA]</scope>
    <source>
        <strain evidence="2 3">KUC8140</strain>
    </source>
</reference>
<dbReference type="GO" id="GO:1990072">
    <property type="term" value="C:TRAPPIII protein complex"/>
    <property type="evidence" value="ECO:0007669"/>
    <property type="project" value="TreeGrafter"/>
</dbReference>
<evidence type="ECO:0000313" key="3">
    <source>
        <dbReference type="Proteomes" id="UP000053477"/>
    </source>
</evidence>
<dbReference type="InterPro" id="IPR024420">
    <property type="entry name" value="TRAPP_III_complex_Trs85"/>
</dbReference>
<dbReference type="EMBL" id="KQ085909">
    <property type="protein sequence ID" value="KLO17070.1"/>
    <property type="molecule type" value="Genomic_DNA"/>
</dbReference>
<accession>A0A0H2RYB8</accession>
<feature type="region of interest" description="Disordered" evidence="1">
    <location>
        <begin position="227"/>
        <end position="271"/>
    </location>
</feature>
<dbReference type="Pfam" id="PF12739">
    <property type="entry name" value="TRAPPC-Trs85"/>
    <property type="match status" value="1"/>
</dbReference>
<protein>
    <submittedName>
        <fullName evidence="2">Uncharacterized protein</fullName>
    </submittedName>
</protein>
<evidence type="ECO:0000256" key="1">
    <source>
        <dbReference type="SAM" id="MobiDB-lite"/>
    </source>
</evidence>
<evidence type="ECO:0000313" key="2">
    <source>
        <dbReference type="EMBL" id="KLO17070.1"/>
    </source>
</evidence>
<dbReference type="InParanoid" id="A0A0H2RYB8"/>
<gene>
    <name evidence="2" type="ORF">SCHPADRAFT_959188</name>
</gene>